<evidence type="ECO:0000256" key="3">
    <source>
        <dbReference type="ARBA" id="ARBA00022827"/>
    </source>
</evidence>
<dbReference type="PRINTS" id="PR00420">
    <property type="entry name" value="RNGMNOXGNASE"/>
</dbReference>
<name>A0A3B0SJN1_9ZZZZ</name>
<dbReference type="EMBL" id="UOED01000096">
    <property type="protein sequence ID" value="VAV95125.1"/>
    <property type="molecule type" value="Genomic_DNA"/>
</dbReference>
<dbReference type="AlphaFoldDB" id="A0A3B0SJN1"/>
<dbReference type="Pfam" id="PF01494">
    <property type="entry name" value="FAD_binding_3"/>
    <property type="match status" value="1"/>
</dbReference>
<protein>
    <submittedName>
        <fullName evidence="5">2-polyprenyl-6-methoxyphenol hydroxylase and related FAD-dependent oxidoreductases</fullName>
    </submittedName>
</protein>
<comment type="cofactor">
    <cofactor evidence="1">
        <name>FAD</name>
        <dbReference type="ChEBI" id="CHEBI:57692"/>
    </cofactor>
</comment>
<evidence type="ECO:0000259" key="4">
    <source>
        <dbReference type="Pfam" id="PF01494"/>
    </source>
</evidence>
<dbReference type="GO" id="GO:0016709">
    <property type="term" value="F:oxidoreductase activity, acting on paired donors, with incorporation or reduction of molecular oxygen, NAD(P)H as one donor, and incorporation of one atom of oxygen"/>
    <property type="evidence" value="ECO:0007669"/>
    <property type="project" value="UniProtKB-ARBA"/>
</dbReference>
<evidence type="ECO:0000256" key="1">
    <source>
        <dbReference type="ARBA" id="ARBA00001974"/>
    </source>
</evidence>
<evidence type="ECO:0000313" key="5">
    <source>
        <dbReference type="EMBL" id="VAV95125.1"/>
    </source>
</evidence>
<dbReference type="PANTHER" id="PTHR43004">
    <property type="entry name" value="TRK SYSTEM POTASSIUM UPTAKE PROTEIN"/>
    <property type="match status" value="1"/>
</dbReference>
<proteinExistence type="predicted"/>
<accession>A0A3B0SJN1</accession>
<dbReference type="PANTHER" id="PTHR43004:SF19">
    <property type="entry name" value="BINDING MONOOXYGENASE, PUTATIVE (JCVI)-RELATED"/>
    <property type="match status" value="1"/>
</dbReference>
<sequence length="538" mass="61131">MLNTYTWPEYDYKQSDEQKNGTIKRHPVVVIGGGLVGLTAALDCAKRGIPVVIMDDNNTVSIGSRAVCYAKRPLEVWDRLGVADQMVDKGISWNLGKVFFREDLAYEFDLLPEEGHKMPAMINLQQYYCEEYLVNEVQKQSDMIDLRWKHKLISLTRHDDYVSLQVETPDGVFTMECDWLIACDGANSNVRDIVHAEFTGQFFQDRFLIADVVMKADFPTERWFWFDPTFHKNQSALLHKQSDDVWRLDFQMGWDTDPKEATKPENVIPLIKAMLGNDTEFELEWVSIYQFACRRIDNFRYDRILFAGDAAHQVSPFGARGANTGIQDIDNMAWKLKLVMDGKAPDSLMDSYDEERAFAADDNLLNSTRSTDFITPKSRASRYFRDAVLELSKNYDFARPLVNSGRLSKPTPYVNSSLNTPDEAGFCSEMRPGTNCLDAPITVDGKEGWLLNELGDGFMLLVFGDKPEKTEITCGGISARVVTVGDRIVDSQGLLAERYDGGVYLIRPDQHVAARWRNYDEDKITAALARATGQKQEK</sequence>
<dbReference type="Gene3D" id="3.30.70.2450">
    <property type="match status" value="1"/>
</dbReference>
<dbReference type="InterPro" id="IPR002938">
    <property type="entry name" value="FAD-bd"/>
</dbReference>
<keyword evidence="2" id="KW-0285">Flavoprotein</keyword>
<feature type="domain" description="FAD-binding" evidence="4">
    <location>
        <begin position="27"/>
        <end position="362"/>
    </location>
</feature>
<dbReference type="NCBIfam" id="NF006002">
    <property type="entry name" value="PRK08132.1"/>
    <property type="match status" value="1"/>
</dbReference>
<dbReference type="Gene3D" id="3.50.50.60">
    <property type="entry name" value="FAD/NAD(P)-binding domain"/>
    <property type="match status" value="1"/>
</dbReference>
<keyword evidence="3" id="KW-0274">FAD</keyword>
<organism evidence="5">
    <name type="scientific">hydrothermal vent metagenome</name>
    <dbReference type="NCBI Taxonomy" id="652676"/>
    <lineage>
        <taxon>unclassified sequences</taxon>
        <taxon>metagenomes</taxon>
        <taxon>ecological metagenomes</taxon>
    </lineage>
</organism>
<dbReference type="InterPro" id="IPR036188">
    <property type="entry name" value="FAD/NAD-bd_sf"/>
</dbReference>
<dbReference type="Gene3D" id="3.40.30.120">
    <property type="match status" value="1"/>
</dbReference>
<dbReference type="InterPro" id="IPR050641">
    <property type="entry name" value="RIFMO-like"/>
</dbReference>
<dbReference type="GO" id="GO:0071949">
    <property type="term" value="F:FAD binding"/>
    <property type="evidence" value="ECO:0007669"/>
    <property type="project" value="InterPro"/>
</dbReference>
<dbReference type="SUPFAM" id="SSF51905">
    <property type="entry name" value="FAD/NAD(P)-binding domain"/>
    <property type="match status" value="1"/>
</dbReference>
<evidence type="ECO:0000256" key="2">
    <source>
        <dbReference type="ARBA" id="ARBA00022630"/>
    </source>
</evidence>
<gene>
    <name evidence="5" type="ORF">MNBD_ALPHA02-1544</name>
</gene>
<dbReference type="Pfam" id="PF21274">
    <property type="entry name" value="Rng_hyd_C"/>
    <property type="match status" value="1"/>
</dbReference>
<reference evidence="5" key="1">
    <citation type="submission" date="2018-06" db="EMBL/GenBank/DDBJ databases">
        <authorList>
            <person name="Zhirakovskaya E."/>
        </authorList>
    </citation>
    <scope>NUCLEOTIDE SEQUENCE</scope>
</reference>